<comment type="caution">
    <text evidence="2">The sequence shown here is derived from an EMBL/GenBank/DDBJ whole genome shotgun (WGS) entry which is preliminary data.</text>
</comment>
<evidence type="ECO:0008006" key="4">
    <source>
        <dbReference type="Google" id="ProtNLM"/>
    </source>
</evidence>
<name>A0AAE0DHX0_9LECA</name>
<dbReference type="EMBL" id="JASNWA010000009">
    <property type="protein sequence ID" value="KAK3170291.1"/>
    <property type="molecule type" value="Genomic_DNA"/>
</dbReference>
<protein>
    <recommendedName>
        <fullName evidence="4">Glycosyltransferase family 25 protein</fullName>
    </recommendedName>
</protein>
<dbReference type="AlphaFoldDB" id="A0AAE0DHX0"/>
<gene>
    <name evidence="2" type="ORF">OEA41_009678</name>
</gene>
<evidence type="ECO:0000313" key="3">
    <source>
        <dbReference type="Proteomes" id="UP001276659"/>
    </source>
</evidence>
<organism evidence="2 3">
    <name type="scientific">Lepraria neglecta</name>
    <dbReference type="NCBI Taxonomy" id="209136"/>
    <lineage>
        <taxon>Eukaryota</taxon>
        <taxon>Fungi</taxon>
        <taxon>Dikarya</taxon>
        <taxon>Ascomycota</taxon>
        <taxon>Pezizomycotina</taxon>
        <taxon>Lecanoromycetes</taxon>
        <taxon>OSLEUM clade</taxon>
        <taxon>Lecanoromycetidae</taxon>
        <taxon>Lecanorales</taxon>
        <taxon>Lecanorineae</taxon>
        <taxon>Stereocaulaceae</taxon>
        <taxon>Lepraria</taxon>
    </lineage>
</organism>
<sequence>MLQMLSSVPKSFPKVLPRDIKTYPHPDKLFAISLLCLFFFFFFSWRNLLHGSIPNLSISRTSADPVANSTLGFQAIYTLALPEREDRTQPLRDAANATNLTLTVLNAVRDAEISRESWPSEWKEEEHVEGEIGCFMSHVRTWNKYPLHSQPIHPPPTKNITFLPPLPLHRMISHNISTALILESDADWDMRIHSVMRGLGPAIRTLIDWPFNTSHHTQPPAIAPYGDSWDIIWIGHCGSSNEAVGNVRKYEWNDTSVPPPDRFYRFDIGLKDNQYTPGTRALYQFHRSTCSTAYAISIEGARKLVKYMKHARNSLDTSLSDTCSEEANLTCLGIWPQIITATKTRSNIDHEGGGLKPEDGQEEKVVNDVKPGPGLQFSAWVNAKGVLEEGWGADRWKAEWDTSWAIVNGTEWGMVERNATNVLVGED</sequence>
<evidence type="ECO:0000313" key="2">
    <source>
        <dbReference type="EMBL" id="KAK3170291.1"/>
    </source>
</evidence>
<keyword evidence="1" id="KW-1133">Transmembrane helix</keyword>
<accession>A0AAE0DHX0</accession>
<evidence type="ECO:0000256" key="1">
    <source>
        <dbReference type="SAM" id="Phobius"/>
    </source>
</evidence>
<keyword evidence="3" id="KW-1185">Reference proteome</keyword>
<dbReference type="Proteomes" id="UP001276659">
    <property type="component" value="Unassembled WGS sequence"/>
</dbReference>
<keyword evidence="1" id="KW-0812">Transmembrane</keyword>
<feature type="transmembrane region" description="Helical" evidence="1">
    <location>
        <begin position="29"/>
        <end position="49"/>
    </location>
</feature>
<reference evidence="2" key="1">
    <citation type="submission" date="2022-11" db="EMBL/GenBank/DDBJ databases">
        <title>Chromosomal genome sequence assembly and mating type (MAT) locus characterization of the leprose asexual lichenized fungus Lepraria neglecta (Nyl.) Erichsen.</title>
        <authorList>
            <person name="Allen J.L."/>
            <person name="Pfeffer B."/>
        </authorList>
    </citation>
    <scope>NUCLEOTIDE SEQUENCE</scope>
    <source>
        <strain evidence="2">Allen 5258</strain>
    </source>
</reference>
<keyword evidence="1" id="KW-0472">Membrane</keyword>
<proteinExistence type="predicted"/>